<organism evidence="1 2">
    <name type="scientific">Naganishia adeliensis</name>
    <dbReference type="NCBI Taxonomy" id="92952"/>
    <lineage>
        <taxon>Eukaryota</taxon>
        <taxon>Fungi</taxon>
        <taxon>Dikarya</taxon>
        <taxon>Basidiomycota</taxon>
        <taxon>Agaricomycotina</taxon>
        <taxon>Tremellomycetes</taxon>
        <taxon>Filobasidiales</taxon>
        <taxon>Filobasidiaceae</taxon>
        <taxon>Naganishia</taxon>
    </lineage>
</organism>
<proteinExistence type="predicted"/>
<sequence length="831" mass="94358">MDATVQPILNSSIDRERQRIEHQLDASLEMHPYRYDHHHGDSDHSDSFSSASRDSFVVRDRKPMQDTFSSDDDTVEYPRSAAVHMRQLDDFARYDTQRSPTPVLGRARGSARPLSRTDRGDSYADGFWGFASPASTAHHHVSRMTLGAGGIFENTSKPRRKTSGKENHSADEYDPERPVAKLVDELERMDRKFPPRNDAFSAQPKSSNIFSDNSPKRPPTHHSTHLQSTHLQPPARHQHRPVQPSPLRSLVVPSPDVSRSQSKSREASVFDRYQPRVEDEEEEPVRRTSVRGEYQQKPSTSQPTKKSTSPKTSPPSVSIPPPPRVRVVSNPETKAATHRAEVSLADMTRLTGMLGTPTKGVAHDVVPDDGPLSESGNRINHNLKAIYARLHSLEDETTMSRRRIRELEMDLENNARERARDREQREQVEQRNVVLENEKKGKSYTPPIQLEKLVVVLRREVAKVTQEWHAEMEQTKQLQARLNDLRSSPRRNNSAPGLDTMMDGLIQRIGQLENEVGKLRSVVERAVELKDATFDGERTMRQDDVPRPTQYQEGLVAAAYEDSRPPAFARTSQVIVQKPLTPPPSDEDGQISPSPNDGHRSRREHPDSKPSRRPRRKDTRIHDSRSDEPQDDPAASPFPSIRGERLENEFFSPPQKVRAGKPSLPRNPEPESDRPTEEQHDEHRTQANLAPLGLDSLDQALRRNDGKLPPQTLVMSVLREIEDDYQHYLGIYTDLAEQYKRMSPLSIKRHILAEHLKEVIDTMELKANQVARLTEVLQVKDKQFTAPIIKAAQASKARMSVPETVRAVRKDLGKSIVSTPLPRRRQEHEVV</sequence>
<comment type="caution">
    <text evidence="1">The sequence shown here is derived from an EMBL/GenBank/DDBJ whole genome shotgun (WGS) entry which is preliminary data.</text>
</comment>
<keyword evidence="2" id="KW-1185">Reference proteome</keyword>
<dbReference type="EMBL" id="JASBWS010000182">
    <property type="protein sequence ID" value="KAJ9092173.1"/>
    <property type="molecule type" value="Genomic_DNA"/>
</dbReference>
<accession>A0ACC2UZA6</accession>
<protein>
    <submittedName>
        <fullName evidence="1">Uncharacterized protein</fullName>
    </submittedName>
</protein>
<evidence type="ECO:0000313" key="2">
    <source>
        <dbReference type="Proteomes" id="UP001230649"/>
    </source>
</evidence>
<evidence type="ECO:0000313" key="1">
    <source>
        <dbReference type="EMBL" id="KAJ9092173.1"/>
    </source>
</evidence>
<reference evidence="1" key="1">
    <citation type="submission" date="2023-04" db="EMBL/GenBank/DDBJ databases">
        <title>Draft Genome sequencing of Naganishia species isolated from polar environments using Oxford Nanopore Technology.</title>
        <authorList>
            <person name="Leo P."/>
            <person name="Venkateswaran K."/>
        </authorList>
    </citation>
    <scope>NUCLEOTIDE SEQUENCE</scope>
    <source>
        <strain evidence="1">MNA-CCFEE 5262</strain>
    </source>
</reference>
<gene>
    <name evidence="1" type="ORF">QFC20_007446</name>
</gene>
<name>A0ACC2UZA6_9TREE</name>
<dbReference type="Proteomes" id="UP001230649">
    <property type="component" value="Unassembled WGS sequence"/>
</dbReference>